<feature type="region of interest" description="Disordered" evidence="6">
    <location>
        <begin position="342"/>
        <end position="373"/>
    </location>
</feature>
<evidence type="ECO:0000259" key="7">
    <source>
        <dbReference type="PROSITE" id="PS50179"/>
    </source>
</evidence>
<keyword evidence="5" id="KW-0472">Membrane</keyword>
<dbReference type="FunFam" id="1.25.40.90:FF:000028">
    <property type="entry name" value="TOM1-like protein 2"/>
    <property type="match status" value="1"/>
</dbReference>
<feature type="region of interest" description="Disordered" evidence="6">
    <location>
        <begin position="488"/>
        <end position="514"/>
    </location>
</feature>
<keyword evidence="4" id="KW-0653">Protein transport</keyword>
<dbReference type="InterPro" id="IPR044836">
    <property type="entry name" value="TOL_plant"/>
</dbReference>
<comment type="similarity">
    <text evidence="2">Belongs to the TOM1 family.</text>
</comment>
<feature type="compositionally biased region" description="Low complexity" evidence="6">
    <location>
        <begin position="314"/>
        <end position="324"/>
    </location>
</feature>
<dbReference type="EMBL" id="SMMG02000003">
    <property type="protein sequence ID" value="KAA3480034.1"/>
    <property type="molecule type" value="Genomic_DNA"/>
</dbReference>
<dbReference type="PANTHER" id="PTHR45898">
    <property type="entry name" value="TOM1-LIKE PROTEIN"/>
    <property type="match status" value="1"/>
</dbReference>
<keyword evidence="10" id="KW-1185">Reference proteome</keyword>
<gene>
    <name evidence="9" type="ORF">EPI10_020495</name>
</gene>
<evidence type="ECO:0000313" key="10">
    <source>
        <dbReference type="Proteomes" id="UP000325315"/>
    </source>
</evidence>
<feature type="compositionally biased region" description="Polar residues" evidence="6">
    <location>
        <begin position="295"/>
        <end position="309"/>
    </location>
</feature>
<dbReference type="GO" id="GO:0016020">
    <property type="term" value="C:membrane"/>
    <property type="evidence" value="ECO:0007669"/>
    <property type="project" value="UniProtKB-SubCell"/>
</dbReference>
<comment type="caution">
    <text evidence="9">The sequence shown here is derived from an EMBL/GenBank/DDBJ whole genome shotgun (WGS) entry which is preliminary data.</text>
</comment>
<feature type="region of interest" description="Disordered" evidence="6">
    <location>
        <begin position="543"/>
        <end position="567"/>
    </location>
</feature>
<evidence type="ECO:0000256" key="1">
    <source>
        <dbReference type="ARBA" id="ARBA00004170"/>
    </source>
</evidence>
<protein>
    <submittedName>
        <fullName evidence="9">Target of Myb protein 1-like</fullName>
    </submittedName>
</protein>
<feature type="domain" description="GAT" evidence="8">
    <location>
        <begin position="198"/>
        <end position="286"/>
    </location>
</feature>
<dbReference type="GO" id="GO:0043328">
    <property type="term" value="P:protein transport to vacuole involved in ubiquitin-dependent protein catabolic process via the multivesicular body sorting pathway"/>
    <property type="evidence" value="ECO:0007669"/>
    <property type="project" value="InterPro"/>
</dbReference>
<dbReference type="CDD" id="cd03561">
    <property type="entry name" value="VHS"/>
    <property type="match status" value="1"/>
</dbReference>
<name>A0A5B6WFE8_9ROSI</name>
<comment type="subcellular location">
    <subcellularLocation>
        <location evidence="1">Membrane</location>
        <topology evidence="1">Peripheral membrane protein</topology>
    </subcellularLocation>
</comment>
<dbReference type="GO" id="GO:0035091">
    <property type="term" value="F:phosphatidylinositol binding"/>
    <property type="evidence" value="ECO:0007669"/>
    <property type="project" value="InterPro"/>
</dbReference>
<dbReference type="Gene3D" id="1.20.58.160">
    <property type="match status" value="1"/>
</dbReference>
<feature type="domain" description="VHS" evidence="7">
    <location>
        <begin position="19"/>
        <end position="148"/>
    </location>
</feature>
<evidence type="ECO:0000256" key="2">
    <source>
        <dbReference type="ARBA" id="ARBA00007708"/>
    </source>
</evidence>
<dbReference type="PROSITE" id="PS50909">
    <property type="entry name" value="GAT"/>
    <property type="match status" value="1"/>
</dbReference>
<dbReference type="InterPro" id="IPR008942">
    <property type="entry name" value="ENTH_VHS"/>
</dbReference>
<dbReference type="InterPro" id="IPR004152">
    <property type="entry name" value="GAT_dom"/>
</dbReference>
<dbReference type="PROSITE" id="PS50179">
    <property type="entry name" value="VHS"/>
    <property type="match status" value="1"/>
</dbReference>
<evidence type="ECO:0000256" key="5">
    <source>
        <dbReference type="ARBA" id="ARBA00023136"/>
    </source>
</evidence>
<dbReference type="CDD" id="cd14231">
    <property type="entry name" value="GAT_GGA-like_plant"/>
    <property type="match status" value="1"/>
</dbReference>
<reference evidence="10" key="1">
    <citation type="journal article" date="2019" name="Plant Biotechnol. J.">
        <title>Genome sequencing of the Australian wild diploid species Gossypium australe highlights disease resistance and delayed gland morphogenesis.</title>
        <authorList>
            <person name="Cai Y."/>
            <person name="Cai X."/>
            <person name="Wang Q."/>
            <person name="Wang P."/>
            <person name="Zhang Y."/>
            <person name="Cai C."/>
            <person name="Xu Y."/>
            <person name="Wang K."/>
            <person name="Zhou Z."/>
            <person name="Wang C."/>
            <person name="Geng S."/>
            <person name="Li B."/>
            <person name="Dong Q."/>
            <person name="Hou Y."/>
            <person name="Wang H."/>
            <person name="Ai P."/>
            <person name="Liu Z."/>
            <person name="Yi F."/>
            <person name="Sun M."/>
            <person name="An G."/>
            <person name="Cheng J."/>
            <person name="Zhang Y."/>
            <person name="Shi Q."/>
            <person name="Xie Y."/>
            <person name="Shi X."/>
            <person name="Chang Y."/>
            <person name="Huang F."/>
            <person name="Chen Y."/>
            <person name="Hong S."/>
            <person name="Mi L."/>
            <person name="Sun Q."/>
            <person name="Zhang L."/>
            <person name="Zhou B."/>
            <person name="Peng R."/>
            <person name="Zhang X."/>
            <person name="Liu F."/>
        </authorList>
    </citation>
    <scope>NUCLEOTIDE SEQUENCE [LARGE SCALE GENOMIC DNA]</scope>
    <source>
        <strain evidence="10">cv. PA1801</strain>
    </source>
</reference>
<dbReference type="GO" id="GO:0005737">
    <property type="term" value="C:cytoplasm"/>
    <property type="evidence" value="ECO:0007669"/>
    <property type="project" value="UniProtKB-ARBA"/>
</dbReference>
<dbReference type="PANTHER" id="PTHR45898:SF2">
    <property type="entry name" value="TOM1-LIKE PROTEIN 6"/>
    <property type="match status" value="1"/>
</dbReference>
<proteinExistence type="inferred from homology"/>
<evidence type="ECO:0000256" key="4">
    <source>
        <dbReference type="ARBA" id="ARBA00022927"/>
    </source>
</evidence>
<organism evidence="9 10">
    <name type="scientific">Gossypium australe</name>
    <dbReference type="NCBI Taxonomy" id="47621"/>
    <lineage>
        <taxon>Eukaryota</taxon>
        <taxon>Viridiplantae</taxon>
        <taxon>Streptophyta</taxon>
        <taxon>Embryophyta</taxon>
        <taxon>Tracheophyta</taxon>
        <taxon>Spermatophyta</taxon>
        <taxon>Magnoliopsida</taxon>
        <taxon>eudicotyledons</taxon>
        <taxon>Gunneridae</taxon>
        <taxon>Pentapetalae</taxon>
        <taxon>rosids</taxon>
        <taxon>malvids</taxon>
        <taxon>Malvales</taxon>
        <taxon>Malvaceae</taxon>
        <taxon>Malvoideae</taxon>
        <taxon>Gossypium</taxon>
    </lineage>
</organism>
<evidence type="ECO:0000256" key="3">
    <source>
        <dbReference type="ARBA" id="ARBA00022448"/>
    </source>
</evidence>
<dbReference type="Pfam" id="PF03127">
    <property type="entry name" value="GAT"/>
    <property type="match status" value="1"/>
</dbReference>
<dbReference type="Proteomes" id="UP000325315">
    <property type="component" value="Unassembled WGS sequence"/>
</dbReference>
<feature type="region of interest" description="Disordered" evidence="6">
    <location>
        <begin position="160"/>
        <end position="181"/>
    </location>
</feature>
<evidence type="ECO:0000259" key="8">
    <source>
        <dbReference type="PROSITE" id="PS50909"/>
    </source>
</evidence>
<dbReference type="Gene3D" id="1.25.40.90">
    <property type="match status" value="1"/>
</dbReference>
<dbReference type="GO" id="GO:0043130">
    <property type="term" value="F:ubiquitin binding"/>
    <property type="evidence" value="ECO:0007669"/>
    <property type="project" value="InterPro"/>
</dbReference>
<keyword evidence="3" id="KW-0813">Transport</keyword>
<dbReference type="OrthoDB" id="2018246at2759"/>
<feature type="compositionally biased region" description="Low complexity" evidence="6">
    <location>
        <begin position="493"/>
        <end position="514"/>
    </location>
</feature>
<feature type="region of interest" description="Disordered" evidence="6">
    <location>
        <begin position="295"/>
        <end position="324"/>
    </location>
</feature>
<accession>A0A5B6WFE8</accession>
<dbReference type="SUPFAM" id="SSF89009">
    <property type="entry name" value="GAT-like domain"/>
    <property type="match status" value="1"/>
</dbReference>
<dbReference type="InterPro" id="IPR038425">
    <property type="entry name" value="GAT_sf"/>
</dbReference>
<sequence>MLIMPQVSSSAATVAVDKATSELLNAPDWTLNIDICDSLNSNHWQRKDIVKAVKRRLQHKNSRVQLLALTLLETMVKNCGDYVHYHIDERNILGEMVKIVKRKADIAVREKILGLLDSWQEAFGGRKGEHPQYHWAYQELRRSGISFPERSPNAVPILTPPLKHHPCHGMPSNSSRRLDEPTDTEHLRGNVLFCLKFSFDFLTFSSLDSLKDVMDLLADMLHAVNPRDPTAVKDEVIVDLVNQCRSNQKKLMQTLTITGDEELLARGLELNDVVQSLLAKHDAICSRSPLTMQVTTSLSSKPSEASTVEKSNEVKSSSPASKISPPASVAIVTRNLIDEDEEEEEDLVLLTRRHSTAESRSSQSTSAGTNESLLPIKDTALTTSYDPTLSAIDELCNALALPSDLDAQVNNTKEQDLIDLLSLTLSTSSSASPSHAPYSSPSANMHHQVQAPFFEGYPYPENKGSLPYDSYIVPWAQPQPQFRSQFQAESLTQNQSNSLFQDQQQPQSLLQPQYSSGYPLPQWAATPDYFTGRNHLSAANNMHSTQKPNAASTNPMEGNGPLQHSNSWATPMLAQKPYIPPYRLFEDLNVLRDGDGRLKVETTTSTESMIGGKK</sequence>
<dbReference type="InterPro" id="IPR002014">
    <property type="entry name" value="VHS_dom"/>
</dbReference>
<dbReference type="Pfam" id="PF00790">
    <property type="entry name" value="VHS"/>
    <property type="match status" value="1"/>
</dbReference>
<dbReference type="AlphaFoldDB" id="A0A5B6WFE8"/>
<evidence type="ECO:0000313" key="9">
    <source>
        <dbReference type="EMBL" id="KAA3480034.1"/>
    </source>
</evidence>
<dbReference type="SMART" id="SM00288">
    <property type="entry name" value="VHS"/>
    <property type="match status" value="1"/>
</dbReference>
<evidence type="ECO:0000256" key="6">
    <source>
        <dbReference type="SAM" id="MobiDB-lite"/>
    </source>
</evidence>
<feature type="compositionally biased region" description="Low complexity" evidence="6">
    <location>
        <begin position="358"/>
        <end position="367"/>
    </location>
</feature>
<dbReference type="SUPFAM" id="SSF48464">
    <property type="entry name" value="ENTH/VHS domain"/>
    <property type="match status" value="1"/>
</dbReference>